<gene>
    <name evidence="2" type="ORF">H1R20_g8709</name>
</gene>
<name>A0A9W8J3H9_9AGAR</name>
<protein>
    <submittedName>
        <fullName evidence="2">Uncharacterized protein</fullName>
    </submittedName>
</protein>
<proteinExistence type="predicted"/>
<dbReference type="OrthoDB" id="2654423at2759"/>
<evidence type="ECO:0000313" key="3">
    <source>
        <dbReference type="Proteomes" id="UP001140091"/>
    </source>
</evidence>
<evidence type="ECO:0000256" key="1">
    <source>
        <dbReference type="SAM" id="MobiDB-lite"/>
    </source>
</evidence>
<accession>A0A9W8J3H9</accession>
<evidence type="ECO:0000313" key="2">
    <source>
        <dbReference type="EMBL" id="KAJ2928406.1"/>
    </source>
</evidence>
<feature type="non-terminal residue" evidence="2">
    <location>
        <position position="1"/>
    </location>
</feature>
<sequence length="185" mass="21789">MGRPQLYHTPEEKRAANRLKSKKHYEKKVNKIAQSNGRVDAVPLEREERPRSKLDIIKDQVQRLSQRFERALAQRSTSGYLSLICVGFEIHYEEGYVTRAKDFIMEKELEFRKIQRALEKYQGMVQEISGISEEWKQIEDTAARVREVVHWLDDVLCKAMVEPADLVKRFHAKQLDFQTSEQLKV</sequence>
<feature type="region of interest" description="Disordered" evidence="1">
    <location>
        <begin position="1"/>
        <end position="21"/>
    </location>
</feature>
<comment type="caution">
    <text evidence="2">The sequence shown here is derived from an EMBL/GenBank/DDBJ whole genome shotgun (WGS) entry which is preliminary data.</text>
</comment>
<keyword evidence="3" id="KW-1185">Reference proteome</keyword>
<dbReference type="Proteomes" id="UP001140091">
    <property type="component" value="Unassembled WGS sequence"/>
</dbReference>
<dbReference type="AlphaFoldDB" id="A0A9W8J3H9"/>
<organism evidence="2 3">
    <name type="scientific">Candolleomyces eurysporus</name>
    <dbReference type="NCBI Taxonomy" id="2828524"/>
    <lineage>
        <taxon>Eukaryota</taxon>
        <taxon>Fungi</taxon>
        <taxon>Dikarya</taxon>
        <taxon>Basidiomycota</taxon>
        <taxon>Agaricomycotina</taxon>
        <taxon>Agaricomycetes</taxon>
        <taxon>Agaricomycetidae</taxon>
        <taxon>Agaricales</taxon>
        <taxon>Agaricineae</taxon>
        <taxon>Psathyrellaceae</taxon>
        <taxon>Candolleomyces</taxon>
    </lineage>
</organism>
<dbReference type="EMBL" id="JANBPK010000928">
    <property type="protein sequence ID" value="KAJ2928406.1"/>
    <property type="molecule type" value="Genomic_DNA"/>
</dbReference>
<reference evidence="2" key="1">
    <citation type="submission" date="2022-06" db="EMBL/GenBank/DDBJ databases">
        <title>Genome Sequence of Candolleomyces eurysporus.</title>
        <authorList>
            <person name="Buettner E."/>
        </authorList>
    </citation>
    <scope>NUCLEOTIDE SEQUENCE</scope>
    <source>
        <strain evidence="2">VTCC 930004</strain>
    </source>
</reference>